<dbReference type="SUPFAM" id="SSF50370">
    <property type="entry name" value="Ricin B-like lectins"/>
    <property type="match status" value="2"/>
</dbReference>
<keyword evidence="4" id="KW-1185">Reference proteome</keyword>
<feature type="compositionally biased region" description="Low complexity" evidence="1">
    <location>
        <begin position="257"/>
        <end position="290"/>
    </location>
</feature>
<dbReference type="Proteomes" id="UP000319257">
    <property type="component" value="Unassembled WGS sequence"/>
</dbReference>
<dbReference type="OrthoDB" id="5383818at2759"/>
<feature type="compositionally biased region" description="Low complexity" evidence="1">
    <location>
        <begin position="309"/>
        <end position="329"/>
    </location>
</feature>
<dbReference type="InterPro" id="IPR035992">
    <property type="entry name" value="Ricin_B-like_lectins"/>
</dbReference>
<dbReference type="STRING" id="1093900.A0A507B6T0"/>
<proteinExistence type="predicted"/>
<protein>
    <recommendedName>
        <fullName evidence="5">Ricin B lectin domain-containing protein</fullName>
    </recommendedName>
</protein>
<evidence type="ECO:0008006" key="5">
    <source>
        <dbReference type="Google" id="ProtNLM"/>
    </source>
</evidence>
<feature type="compositionally biased region" description="Polar residues" evidence="1">
    <location>
        <begin position="229"/>
        <end position="244"/>
    </location>
</feature>
<dbReference type="EMBL" id="SKBQ01000037">
    <property type="protein sequence ID" value="TPX13099.1"/>
    <property type="molecule type" value="Genomic_DNA"/>
</dbReference>
<evidence type="ECO:0000256" key="2">
    <source>
        <dbReference type="SAM" id="SignalP"/>
    </source>
</evidence>
<feature type="signal peptide" evidence="2">
    <location>
        <begin position="1"/>
        <end position="17"/>
    </location>
</feature>
<evidence type="ECO:0000313" key="4">
    <source>
        <dbReference type="Proteomes" id="UP000319257"/>
    </source>
</evidence>
<dbReference type="InParanoid" id="A0A507B6T0"/>
<comment type="caution">
    <text evidence="3">The sequence shown here is derived from an EMBL/GenBank/DDBJ whole genome shotgun (WGS) entry which is preliminary data.</text>
</comment>
<dbReference type="Gene3D" id="2.80.10.50">
    <property type="match status" value="2"/>
</dbReference>
<evidence type="ECO:0000313" key="3">
    <source>
        <dbReference type="EMBL" id="TPX13099.1"/>
    </source>
</evidence>
<dbReference type="RefSeq" id="XP_030994810.1">
    <property type="nucleotide sequence ID" value="XM_031141167.1"/>
</dbReference>
<feature type="region of interest" description="Disordered" evidence="1">
    <location>
        <begin position="220"/>
        <end position="354"/>
    </location>
</feature>
<name>A0A507B6T0_9PEZI</name>
<sequence length="510" mass="51653">MHVPFSPLLAYAALVAAGPTLSPRAVDKLDEAATAEAQQRDNTATRAFSNVQIKTSDGKCLFVDKLSGDFRANLTPIQVAECGSTDGQGWDVITQGKHIDVTGAMLVVSTLTNACFNFDPRRKAGNQVLLFSCGGRAAGVSMSILMPFGVFSEGQATTSQIFAFDGGAGPLSFKPANQVGSCFTVKGNVLDIAKCDTADAKQTFTFGGAAAGGGAGNGNGNAVSSSAAQTDSVTAPTASTTAQSGNGGNNGKGKGKGTQTTPAAETSTTAGASNGNAGNAGQETTSTPCTRRTRTVFVTQKPTGVVLNPAQPGGAETPAPTAKATAIPNPTTPVPVSRAGGTLDPSAAAQAQQRDDTADRAFSSVEIRAPNGQCLFVDPTAGDFRQNLIPVSLVDCSGTDNEKWDVITKGKHNDGTAKGALIVSSLMNGCISLDGRRAAGDTVTMFSCGGRADGEGGTNSGQIMPFGGETSFAFVPVAENGKTCILNGPDGRLTSGPCPTDGSQLFSIFP</sequence>
<gene>
    <name evidence="3" type="ORF">E0L32_006525</name>
</gene>
<accession>A0A507B6T0</accession>
<keyword evidence="2" id="KW-0732">Signal</keyword>
<dbReference type="PROSITE" id="PS50231">
    <property type="entry name" value="RICIN_B_LECTIN"/>
    <property type="match status" value="2"/>
</dbReference>
<evidence type="ECO:0000256" key="1">
    <source>
        <dbReference type="SAM" id="MobiDB-lite"/>
    </source>
</evidence>
<dbReference type="AlphaFoldDB" id="A0A507B6T0"/>
<feature type="chain" id="PRO_5021414232" description="Ricin B lectin domain-containing protein" evidence="2">
    <location>
        <begin position="18"/>
        <end position="510"/>
    </location>
</feature>
<reference evidence="3 4" key="1">
    <citation type="submission" date="2019-06" db="EMBL/GenBank/DDBJ databases">
        <title>Draft genome sequence of the filamentous fungus Phialemoniopsis curvata isolated from diesel fuel.</title>
        <authorList>
            <person name="Varaljay V.A."/>
            <person name="Lyon W.J."/>
            <person name="Crouch A.L."/>
            <person name="Drake C.E."/>
            <person name="Hollomon J.M."/>
            <person name="Nadeau L.J."/>
            <person name="Nunn H.S."/>
            <person name="Stevenson B.S."/>
            <person name="Bojanowski C.L."/>
            <person name="Crookes-Goodson W.J."/>
        </authorList>
    </citation>
    <scope>NUCLEOTIDE SEQUENCE [LARGE SCALE GENOMIC DNA]</scope>
    <source>
        <strain evidence="3 4">D216</strain>
    </source>
</reference>
<dbReference type="GeneID" id="41973972"/>
<organism evidence="3 4">
    <name type="scientific">Thyridium curvatum</name>
    <dbReference type="NCBI Taxonomy" id="1093900"/>
    <lineage>
        <taxon>Eukaryota</taxon>
        <taxon>Fungi</taxon>
        <taxon>Dikarya</taxon>
        <taxon>Ascomycota</taxon>
        <taxon>Pezizomycotina</taxon>
        <taxon>Sordariomycetes</taxon>
        <taxon>Sordariomycetidae</taxon>
        <taxon>Thyridiales</taxon>
        <taxon>Thyridiaceae</taxon>
        <taxon>Thyridium</taxon>
    </lineage>
</organism>